<sequence length="635" mass="68765">MSMSATRRSTLTLPMTILRQFFRPRRPQVRRQLPPSHWVQPWWVERYKEQIKNQKLEPPQSNNVARSWTLTGNLDSSHRIAVDPRGLITVKPGSWSLDWWLGVDQTWLYPAQHGSVRQRLVDGAPVVETVIRVAGGDVIHRVYAARVDGEYIVVEVENRASRPLALALAVRPYDHLGGGRVDQIELNDRTLSVDGDVALICGRSPGRLVVGTGGVDPASLLNQTASTDRSITCETGMASAVIIVPLVHGSTFRSAVPLGYTNDAQVIPKLPSAQQVASGWGKHAVSACRFVLPPGLINDLFDASRQSLLLASTGKDVEPAPGAPPRESTDGAATLMALAEAGYRTTVREILISRAKRQDRLGAVTHRNQDVTGATVIAADRALEVAPDPSLAHALSEFVADGTRWMLANPVDGTAEALIAAHKILVRVGAEKAARELSNLLIPIVKSDETTIEQDENLDVVELARSAFELAATDPPEAWRSLEKLASLASPTSSWPSRVNSNTRRGTGGAGHDLRVTAWFVRAVLRLLVDDQDECLRVAAVWPNQWHAQGVEVHQVPSRFGGVSWAVRWHGDRPALLWEVEGGPSDLMVIAPGLDSTFQGEGPMGEQLLAPAAPQNHDVWAPSDQGGTSSSGSFS</sequence>
<dbReference type="AlphaFoldDB" id="A0A381QHZ6"/>
<reference evidence="2" key="1">
    <citation type="submission" date="2018-05" db="EMBL/GenBank/DDBJ databases">
        <authorList>
            <person name="Lanie J.A."/>
            <person name="Ng W.-L."/>
            <person name="Kazmierczak K.M."/>
            <person name="Andrzejewski T.M."/>
            <person name="Davidsen T.M."/>
            <person name="Wayne K.J."/>
            <person name="Tettelin H."/>
            <person name="Glass J.I."/>
            <person name="Rusch D."/>
            <person name="Podicherti R."/>
            <person name="Tsui H.-C.T."/>
            <person name="Winkler M.E."/>
        </authorList>
    </citation>
    <scope>NUCLEOTIDE SEQUENCE</scope>
</reference>
<evidence type="ECO:0000313" key="2">
    <source>
        <dbReference type="EMBL" id="SUZ78941.1"/>
    </source>
</evidence>
<accession>A0A381QHZ6</accession>
<protein>
    <submittedName>
        <fullName evidence="2">Uncharacterized protein</fullName>
    </submittedName>
</protein>
<evidence type="ECO:0000256" key="1">
    <source>
        <dbReference type="SAM" id="MobiDB-lite"/>
    </source>
</evidence>
<gene>
    <name evidence="2" type="ORF">METZ01_LOCUS31795</name>
</gene>
<organism evidence="2">
    <name type="scientific">marine metagenome</name>
    <dbReference type="NCBI Taxonomy" id="408172"/>
    <lineage>
        <taxon>unclassified sequences</taxon>
        <taxon>metagenomes</taxon>
        <taxon>ecological metagenomes</taxon>
    </lineage>
</organism>
<feature type="region of interest" description="Disordered" evidence="1">
    <location>
        <begin position="616"/>
        <end position="635"/>
    </location>
</feature>
<feature type="compositionally biased region" description="Polar residues" evidence="1">
    <location>
        <begin position="625"/>
        <end position="635"/>
    </location>
</feature>
<name>A0A381QHZ6_9ZZZZ</name>
<dbReference type="EMBL" id="UINC01001372">
    <property type="protein sequence ID" value="SUZ78941.1"/>
    <property type="molecule type" value="Genomic_DNA"/>
</dbReference>
<proteinExistence type="predicted"/>